<feature type="compositionally biased region" description="Basic residues" evidence="1">
    <location>
        <begin position="1"/>
        <end position="11"/>
    </location>
</feature>
<protein>
    <submittedName>
        <fullName evidence="2">Uncharacterized protein</fullName>
    </submittedName>
</protein>
<dbReference type="OrthoDB" id="277832at2759"/>
<organism evidence="2 3">
    <name type="scientific">Alectoria fallacina</name>
    <dbReference type="NCBI Taxonomy" id="1903189"/>
    <lineage>
        <taxon>Eukaryota</taxon>
        <taxon>Fungi</taxon>
        <taxon>Dikarya</taxon>
        <taxon>Ascomycota</taxon>
        <taxon>Pezizomycotina</taxon>
        <taxon>Lecanoromycetes</taxon>
        <taxon>OSLEUM clade</taxon>
        <taxon>Lecanoromycetidae</taxon>
        <taxon>Lecanorales</taxon>
        <taxon>Lecanorineae</taxon>
        <taxon>Parmeliaceae</taxon>
        <taxon>Alectoria</taxon>
    </lineage>
</organism>
<name>A0A8H3FP59_9LECA</name>
<dbReference type="Proteomes" id="UP000664203">
    <property type="component" value="Unassembled WGS sequence"/>
</dbReference>
<evidence type="ECO:0000313" key="3">
    <source>
        <dbReference type="Proteomes" id="UP000664203"/>
    </source>
</evidence>
<feature type="region of interest" description="Disordered" evidence="1">
    <location>
        <begin position="1"/>
        <end position="26"/>
    </location>
</feature>
<feature type="compositionally biased region" description="Basic and acidic residues" evidence="1">
    <location>
        <begin position="12"/>
        <end position="21"/>
    </location>
</feature>
<dbReference type="EMBL" id="CAJPDR010000244">
    <property type="protein sequence ID" value="CAF9928099.1"/>
    <property type="molecule type" value="Genomic_DNA"/>
</dbReference>
<comment type="caution">
    <text evidence="2">The sequence shown here is derived from an EMBL/GenBank/DDBJ whole genome shotgun (WGS) entry which is preliminary data.</text>
</comment>
<feature type="region of interest" description="Disordered" evidence="1">
    <location>
        <begin position="155"/>
        <end position="179"/>
    </location>
</feature>
<accession>A0A8H3FP59</accession>
<evidence type="ECO:0000256" key="1">
    <source>
        <dbReference type="SAM" id="MobiDB-lite"/>
    </source>
</evidence>
<proteinExistence type="predicted"/>
<sequence length="179" mass="20233">MPMNSNKRRGHKIEERLRTGSDGDITDEGQVTNLDNYYIQDPTNPLQMFCHGAGLDLRDKGLLKRNSLQTYPTPFQTKVMSTIRLARDPATGKQQNWVSKPRFNAQDIHRKYKDTVLMKDDRLQELYISEIGLKKVLYEDVVVAGYRNVATVSLPGTTGGGTKPLQTELDASIPVRTPR</sequence>
<keyword evidence="3" id="KW-1185">Reference proteome</keyword>
<dbReference type="AlphaFoldDB" id="A0A8H3FP59"/>
<gene>
    <name evidence="2" type="ORF">ALECFALPRED_003952</name>
</gene>
<reference evidence="2" key="1">
    <citation type="submission" date="2021-03" db="EMBL/GenBank/DDBJ databases">
        <authorList>
            <person name="Tagirdzhanova G."/>
        </authorList>
    </citation>
    <scope>NUCLEOTIDE SEQUENCE</scope>
</reference>
<evidence type="ECO:0000313" key="2">
    <source>
        <dbReference type="EMBL" id="CAF9928099.1"/>
    </source>
</evidence>